<keyword evidence="1" id="KW-0732">Signal</keyword>
<feature type="signal peptide" evidence="1">
    <location>
        <begin position="1"/>
        <end position="24"/>
    </location>
</feature>
<evidence type="ECO:0000256" key="1">
    <source>
        <dbReference type="SAM" id="SignalP"/>
    </source>
</evidence>
<sequence length="112" mass="12653">MVSYLFKMIKVILAMFLLLSVASAAKCKVDSEVKFILNNFNKRAVEKNVDCVVGAGRCDSLGQRLKSEAPAAVRGRCGQNCSCEQIQVRLVVNKLKREFPGQWRRVEQQFSR</sequence>
<name>R9TI03_ACAPC</name>
<dbReference type="SUPFAM" id="SSF100910">
    <property type="entry name" value="Chemosensory protein Csp2"/>
    <property type="match status" value="1"/>
</dbReference>
<dbReference type="AlphaFoldDB" id="R9TI03"/>
<dbReference type="InterPro" id="IPR036682">
    <property type="entry name" value="OS_D_A10/PebIII_sf"/>
</dbReference>
<dbReference type="InterPro" id="IPR005055">
    <property type="entry name" value="A10/PebIII"/>
</dbReference>
<dbReference type="PANTHER" id="PTHR11257">
    <property type="entry name" value="CHEMOSENSORY PROTEIN-RELATED"/>
    <property type="match status" value="1"/>
</dbReference>
<evidence type="ECO:0000313" key="2">
    <source>
        <dbReference type="EMBL" id="AGN29617.1"/>
    </source>
</evidence>
<proteinExistence type="evidence at transcript level"/>
<dbReference type="Pfam" id="PF03392">
    <property type="entry name" value="OS-D"/>
    <property type="match status" value="1"/>
</dbReference>
<feature type="chain" id="PRO_5004489601" evidence="1">
    <location>
        <begin position="25"/>
        <end position="112"/>
    </location>
</feature>
<dbReference type="EMBL" id="KC989844">
    <property type="protein sequence ID" value="AGN29617.1"/>
    <property type="molecule type" value="mRNA"/>
</dbReference>
<dbReference type="PANTHER" id="PTHR11257:SF11">
    <property type="entry name" value="CHEMOSENSORY PROTEIN 17"/>
    <property type="match status" value="1"/>
</dbReference>
<reference evidence="2" key="1">
    <citation type="journal article" date="2013" name="J. Exp. Mar. Biol. Ecol.">
        <title>An improved method for achieving high-quality RNA for copepod gene transcriptomic studies.</title>
        <authorList>
            <person name="Zhang H."/>
            <person name="Finiguerra M."/>
            <person name="Dam H.G."/>
            <person name="Huang Y."/>
            <person name="Xu D."/>
            <person name="Liu G."/>
            <person name="Lin S."/>
        </authorList>
    </citation>
    <scope>NUCLEOTIDE SEQUENCE</scope>
</reference>
<protein>
    <submittedName>
        <fullName evidence="2">Odorant-binding protein A10-like protein</fullName>
    </submittedName>
</protein>
<organism evidence="2">
    <name type="scientific">Acartia pacifica</name>
    <name type="common">Copepod</name>
    <dbReference type="NCBI Taxonomy" id="335913"/>
    <lineage>
        <taxon>Eukaryota</taxon>
        <taxon>Metazoa</taxon>
        <taxon>Ecdysozoa</taxon>
        <taxon>Arthropoda</taxon>
        <taxon>Crustacea</taxon>
        <taxon>Multicrustacea</taxon>
        <taxon>Hexanauplia</taxon>
        <taxon>Copepoda</taxon>
        <taxon>Calanoida</taxon>
        <taxon>Acartiidae</taxon>
        <taxon>Acartia</taxon>
    </lineage>
</organism>
<dbReference type="Gene3D" id="1.10.2080.10">
    <property type="entry name" value="Insect odorant-binding protein A10/Ejaculatory bulb-specific protein 3"/>
    <property type="match status" value="1"/>
</dbReference>
<accession>R9TI03</accession>